<dbReference type="Proteomes" id="UP000824988">
    <property type="component" value="Chromosome"/>
</dbReference>
<reference evidence="1" key="1">
    <citation type="submission" date="2019-06" db="EMBL/GenBank/DDBJ databases">
        <title>Complete genome sequence of Methylogaea oryzae strain JCM16910.</title>
        <authorList>
            <person name="Asakawa S."/>
        </authorList>
    </citation>
    <scope>NUCLEOTIDE SEQUENCE</scope>
    <source>
        <strain evidence="1">E10</strain>
    </source>
</reference>
<sequence>MEKRLLAALMWAMALVGGSVAAEPVYSFGVVPQQAAAESALRWTPLLRYLERRCGVALRFKTAPDIPEFERRLAQGEYDFAYMNPYHYVVLGRKQGYRAFAREKGVRLQGVLVVRKDSPIRDIHELDGLELAFPAPAAFAASVLPRMQLQQLGIAFTPHFVASHDSVYLSVVRGLYPAGGGVVRTLNSAPPDIRDQLRVLWRTDSYTPHPLVAHPRVAEAVRRALANALYAMDADPDAADILRNLSMAGWEAGKDEDWDDLRALPLDADMAPLGH</sequence>
<keyword evidence="2" id="KW-1185">Reference proteome</keyword>
<dbReference type="PANTHER" id="PTHR35841">
    <property type="entry name" value="PHOSPHONATES-BINDING PERIPLASMIC PROTEIN"/>
    <property type="match status" value="1"/>
</dbReference>
<accession>A0A8D5AJ78</accession>
<organism evidence="1 2">
    <name type="scientific">Methylogaea oryzae</name>
    <dbReference type="NCBI Taxonomy" id="1295382"/>
    <lineage>
        <taxon>Bacteria</taxon>
        <taxon>Pseudomonadati</taxon>
        <taxon>Pseudomonadota</taxon>
        <taxon>Gammaproteobacteria</taxon>
        <taxon>Methylococcales</taxon>
        <taxon>Methylococcaceae</taxon>
        <taxon>Methylogaea</taxon>
    </lineage>
</organism>
<protein>
    <submittedName>
        <fullName evidence="1">Phosphate ABC transporter substrate-binding protein</fullName>
    </submittedName>
</protein>
<dbReference type="PROSITE" id="PS01287">
    <property type="entry name" value="RTC"/>
    <property type="match status" value="1"/>
</dbReference>
<proteinExistence type="predicted"/>
<evidence type="ECO:0000313" key="1">
    <source>
        <dbReference type="EMBL" id="BBL72116.1"/>
    </source>
</evidence>
<dbReference type="AlphaFoldDB" id="A0A8D5AJ78"/>
<dbReference type="InterPro" id="IPR020719">
    <property type="entry name" value="RNA3'_term_phos_cycl-like_CS"/>
</dbReference>
<evidence type="ECO:0000313" key="2">
    <source>
        <dbReference type="Proteomes" id="UP000824988"/>
    </source>
</evidence>
<dbReference type="PANTHER" id="PTHR35841:SF1">
    <property type="entry name" value="PHOSPHONATES-BINDING PERIPLASMIC PROTEIN"/>
    <property type="match status" value="1"/>
</dbReference>
<dbReference type="KEGG" id="moz:MoryE10_27220"/>
<dbReference type="RefSeq" id="WP_221047369.1">
    <property type="nucleotide sequence ID" value="NZ_AP019782.1"/>
</dbReference>
<dbReference type="Pfam" id="PF12974">
    <property type="entry name" value="Phosphonate-bd"/>
    <property type="match status" value="1"/>
</dbReference>
<gene>
    <name evidence="1" type="ORF">MoryE10_27220</name>
</gene>
<name>A0A8D5AJ78_9GAMM</name>
<dbReference type="EMBL" id="AP019782">
    <property type="protein sequence ID" value="BBL72116.1"/>
    <property type="molecule type" value="Genomic_DNA"/>
</dbReference>